<reference evidence="3 4" key="1">
    <citation type="submission" date="2017-04" db="EMBL/GenBank/DDBJ databases">
        <title>Draft genome sequence of Tuber borchii Vittad., a whitish edible truffle.</title>
        <authorList>
            <consortium name="DOE Joint Genome Institute"/>
            <person name="Murat C."/>
            <person name="Kuo A."/>
            <person name="Barry K.W."/>
            <person name="Clum A."/>
            <person name="Dockter R.B."/>
            <person name="Fauchery L."/>
            <person name="Iotti M."/>
            <person name="Kohler A."/>
            <person name="Labutti K."/>
            <person name="Lindquist E.A."/>
            <person name="Lipzen A."/>
            <person name="Ohm R.A."/>
            <person name="Wang M."/>
            <person name="Grigoriev I.V."/>
            <person name="Zambonelli A."/>
            <person name="Martin F.M."/>
        </authorList>
    </citation>
    <scope>NUCLEOTIDE SEQUENCE [LARGE SCALE GENOMIC DNA]</scope>
    <source>
        <strain evidence="3 4">Tbo3840</strain>
    </source>
</reference>
<dbReference type="PROSITE" id="PS50812">
    <property type="entry name" value="PWWP"/>
    <property type="match status" value="1"/>
</dbReference>
<evidence type="ECO:0000259" key="2">
    <source>
        <dbReference type="PROSITE" id="PS50812"/>
    </source>
</evidence>
<dbReference type="Gene3D" id="2.30.30.140">
    <property type="match status" value="1"/>
</dbReference>
<feature type="compositionally biased region" description="Polar residues" evidence="1">
    <location>
        <begin position="36"/>
        <end position="47"/>
    </location>
</feature>
<dbReference type="SMART" id="SM00293">
    <property type="entry name" value="PWWP"/>
    <property type="match status" value="1"/>
</dbReference>
<proteinExistence type="predicted"/>
<accession>A0A2T6ZBN3</accession>
<feature type="region of interest" description="Disordered" evidence="1">
    <location>
        <begin position="194"/>
        <end position="220"/>
    </location>
</feature>
<evidence type="ECO:0000256" key="1">
    <source>
        <dbReference type="SAM" id="MobiDB-lite"/>
    </source>
</evidence>
<evidence type="ECO:0000313" key="3">
    <source>
        <dbReference type="EMBL" id="PUU72901.1"/>
    </source>
</evidence>
<dbReference type="Pfam" id="PF00855">
    <property type="entry name" value="PWWP"/>
    <property type="match status" value="1"/>
</dbReference>
<feature type="compositionally biased region" description="Low complexity" evidence="1">
    <location>
        <begin position="208"/>
        <end position="220"/>
    </location>
</feature>
<dbReference type="CDD" id="cd05840">
    <property type="entry name" value="PWWP_ScIOC4-like"/>
    <property type="match status" value="1"/>
</dbReference>
<dbReference type="EMBL" id="NESQ01000446">
    <property type="protein sequence ID" value="PUU72901.1"/>
    <property type="molecule type" value="Genomic_DNA"/>
</dbReference>
<feature type="compositionally biased region" description="Basic residues" evidence="1">
    <location>
        <begin position="329"/>
        <end position="343"/>
    </location>
</feature>
<feature type="region of interest" description="Disordered" evidence="1">
    <location>
        <begin position="282"/>
        <end position="454"/>
    </location>
</feature>
<name>A0A2T6ZBN3_TUBBO</name>
<feature type="compositionally biased region" description="Basic and acidic residues" evidence="1">
    <location>
        <begin position="552"/>
        <end position="589"/>
    </location>
</feature>
<evidence type="ECO:0000313" key="4">
    <source>
        <dbReference type="Proteomes" id="UP000244722"/>
    </source>
</evidence>
<feature type="region of interest" description="Disordered" evidence="1">
    <location>
        <begin position="542"/>
        <end position="631"/>
    </location>
</feature>
<dbReference type="InterPro" id="IPR000313">
    <property type="entry name" value="PWWP_dom"/>
</dbReference>
<dbReference type="Proteomes" id="UP000244722">
    <property type="component" value="Unassembled WGS sequence"/>
</dbReference>
<comment type="caution">
    <text evidence="3">The sequence shown here is derived from an EMBL/GenBank/DDBJ whole genome shotgun (WGS) entry which is preliminary data.</text>
</comment>
<organism evidence="3 4">
    <name type="scientific">Tuber borchii</name>
    <name type="common">White truffle</name>
    <dbReference type="NCBI Taxonomy" id="42251"/>
    <lineage>
        <taxon>Eukaryota</taxon>
        <taxon>Fungi</taxon>
        <taxon>Dikarya</taxon>
        <taxon>Ascomycota</taxon>
        <taxon>Pezizomycotina</taxon>
        <taxon>Pezizomycetes</taxon>
        <taxon>Pezizales</taxon>
        <taxon>Tuberaceae</taxon>
        <taxon>Tuber</taxon>
    </lineage>
</organism>
<dbReference type="AlphaFoldDB" id="A0A2T6ZBN3"/>
<feature type="region of interest" description="Disordered" evidence="1">
    <location>
        <begin position="1"/>
        <end position="163"/>
    </location>
</feature>
<feature type="compositionally biased region" description="Polar residues" evidence="1">
    <location>
        <begin position="1"/>
        <end position="17"/>
    </location>
</feature>
<feature type="compositionally biased region" description="Basic and acidic residues" evidence="1">
    <location>
        <begin position="617"/>
        <end position="631"/>
    </location>
</feature>
<feature type="compositionally biased region" description="Low complexity" evidence="1">
    <location>
        <begin position="377"/>
        <end position="401"/>
    </location>
</feature>
<dbReference type="InterPro" id="IPR035503">
    <property type="entry name" value="IOC4-like_PWWP"/>
</dbReference>
<protein>
    <recommendedName>
        <fullName evidence="2">PWWP domain-containing protein</fullName>
    </recommendedName>
</protein>
<feature type="compositionally biased region" description="Basic and acidic residues" evidence="1">
    <location>
        <begin position="65"/>
        <end position="96"/>
    </location>
</feature>
<dbReference type="STRING" id="42251.A0A2T6ZBN3"/>
<keyword evidence="4" id="KW-1185">Reference proteome</keyword>
<sequence>MADDTPSLSPKENTVATTEEKTVTSSAAEKDAQVDKPNNTDQANAESGQDGGDKMDVDEGSAIKPEPKTAVDDDTTDAPKGDQSKADVKQAAKEGENVAAGSGDEKENVDGAENDSADPSRKSARQRKGGATATPKPSKKKSSANLKGKTPRSTKKAAADVDYSPGMSVLAKMRTFPPWPAIILSDELLPEALSRTKPSGKSGKKGEASASVAPSAPTSWPVMFMGTNEYSWMSISNLEPLDDEKLANAPKSLKSKPLQEAWSVAQGGFSLDDVKSYQDAMEMDVDDFSEEGGVKLEEGVGAEGSPEVDDDLEADEDDEESEEEEAPKQKKSAKKTPNKKRKKSDSVSDDEDDTLPDKPAKTPKKATSTKTPKKPQTKTPQTSKGTKTPSNGTAKSKASGKSAKKGQAKDDKKSPAPRKKSATKSADRVVDSDSDSAPKASGKKAGGGERRTKEILYLRHRMQRGFLSKGKMPIADDMPAMDKYFSVLEGHTDIDGDSIRTTKINKVLKAIVKLDFIPKDDEFRFRKRALTLLEKWDKILADKVPDSSSPAAEKENGVKGDDDVEMKDGDKGEDEKESGGESKEDEPKAGQRKKIVDVSVPLTPGKETDSADATTKAADEASTEKAETATA</sequence>
<dbReference type="SUPFAM" id="SSF63748">
    <property type="entry name" value="Tudor/PWWP/MBT"/>
    <property type="match status" value="1"/>
</dbReference>
<gene>
    <name evidence="3" type="ORF">B9Z19DRAFT_1104183</name>
</gene>
<feature type="domain" description="PWWP" evidence="2">
    <location>
        <begin position="165"/>
        <end position="244"/>
    </location>
</feature>
<feature type="compositionally biased region" description="Basic and acidic residues" evidence="1">
    <location>
        <begin position="18"/>
        <end position="34"/>
    </location>
</feature>
<dbReference type="OrthoDB" id="62853at2759"/>
<feature type="compositionally biased region" description="Acidic residues" evidence="1">
    <location>
        <begin position="306"/>
        <end position="325"/>
    </location>
</feature>